<sequence length="75" mass="8213">MSDLKAFTNETRSDRASMQTLSRNGKTVVKFVAQSGVVAVVAAETPDALLTALRRKLERKLRRSGHLKQADSVAE</sequence>
<organism evidence="1 2">
    <name type="scientific">Roseateles hydrophilus</name>
    <dbReference type="NCBI Taxonomy" id="2975054"/>
    <lineage>
        <taxon>Bacteria</taxon>
        <taxon>Pseudomonadati</taxon>
        <taxon>Pseudomonadota</taxon>
        <taxon>Betaproteobacteria</taxon>
        <taxon>Burkholderiales</taxon>
        <taxon>Sphaerotilaceae</taxon>
        <taxon>Roseateles</taxon>
    </lineage>
</organism>
<evidence type="ECO:0000313" key="2">
    <source>
        <dbReference type="Proteomes" id="UP001076464"/>
    </source>
</evidence>
<comment type="caution">
    <text evidence="1">The sequence shown here is derived from an EMBL/GenBank/DDBJ whole genome shotgun (WGS) entry which is preliminary data.</text>
</comment>
<dbReference type="Proteomes" id="UP001076464">
    <property type="component" value="Unassembled WGS sequence"/>
</dbReference>
<gene>
    <name evidence="1" type="ORF">NYO99_20810</name>
</gene>
<reference evidence="1" key="1">
    <citation type="submission" date="2022-08" db="EMBL/GenBank/DDBJ databases">
        <title>Genome sequencing of Pelomonas sp. UHG3.</title>
        <authorList>
            <person name="So Y."/>
        </authorList>
    </citation>
    <scope>NUCLEOTIDE SEQUENCE</scope>
    <source>
        <strain evidence="1">UHG3</strain>
    </source>
</reference>
<name>A0ACC6CGA7_9BURK</name>
<protein>
    <submittedName>
        <fullName evidence="1">Uncharacterized protein</fullName>
    </submittedName>
</protein>
<evidence type="ECO:0000313" key="1">
    <source>
        <dbReference type="EMBL" id="MCY4747424.1"/>
    </source>
</evidence>
<accession>A0ACC6CGA7</accession>
<proteinExistence type="predicted"/>
<dbReference type="EMBL" id="JAPPUY010000007">
    <property type="protein sequence ID" value="MCY4747424.1"/>
    <property type="molecule type" value="Genomic_DNA"/>
</dbReference>
<keyword evidence="2" id="KW-1185">Reference proteome</keyword>